<gene>
    <name evidence="2" type="ORF">PS938_03681</name>
</gene>
<reference evidence="2 3" key="1">
    <citation type="submission" date="2019-09" db="EMBL/GenBank/DDBJ databases">
        <authorList>
            <person name="Chandra G."/>
            <person name="Truman W A."/>
        </authorList>
    </citation>
    <scope>NUCLEOTIDE SEQUENCE [LARGE SCALE GENOMIC DNA]</scope>
    <source>
        <strain evidence="2">PS938</strain>
    </source>
</reference>
<dbReference type="AlphaFoldDB" id="A0A5E7UMD8"/>
<evidence type="ECO:0000313" key="2">
    <source>
        <dbReference type="EMBL" id="VVQ11565.1"/>
    </source>
</evidence>
<sequence length="49" mass="5340">MSNLIATDEPPEAVRLMVRVYACLLLAGFAFVPAYLIARTIKAGIAEFL</sequence>
<keyword evidence="1" id="KW-1133">Transmembrane helix</keyword>
<dbReference type="RefSeq" id="WP_172435280.1">
    <property type="nucleotide sequence ID" value="NZ_CABVJE010000016.1"/>
</dbReference>
<name>A0A5E7UMD8_PSEFL</name>
<dbReference type="Proteomes" id="UP000327191">
    <property type="component" value="Unassembled WGS sequence"/>
</dbReference>
<proteinExistence type="predicted"/>
<evidence type="ECO:0000313" key="3">
    <source>
        <dbReference type="Proteomes" id="UP000327191"/>
    </source>
</evidence>
<keyword evidence="1" id="KW-0812">Transmembrane</keyword>
<organism evidence="2 3">
    <name type="scientific">Pseudomonas fluorescens</name>
    <dbReference type="NCBI Taxonomy" id="294"/>
    <lineage>
        <taxon>Bacteria</taxon>
        <taxon>Pseudomonadati</taxon>
        <taxon>Pseudomonadota</taxon>
        <taxon>Gammaproteobacteria</taxon>
        <taxon>Pseudomonadales</taxon>
        <taxon>Pseudomonadaceae</taxon>
        <taxon>Pseudomonas</taxon>
    </lineage>
</organism>
<dbReference type="EMBL" id="CABVJE010000016">
    <property type="protein sequence ID" value="VVQ11565.1"/>
    <property type="molecule type" value="Genomic_DNA"/>
</dbReference>
<keyword evidence="1" id="KW-0472">Membrane</keyword>
<protein>
    <submittedName>
        <fullName evidence="2">Uncharacterized protein</fullName>
    </submittedName>
</protein>
<accession>A0A5E7UMD8</accession>
<evidence type="ECO:0000256" key="1">
    <source>
        <dbReference type="SAM" id="Phobius"/>
    </source>
</evidence>
<feature type="transmembrane region" description="Helical" evidence="1">
    <location>
        <begin position="18"/>
        <end position="38"/>
    </location>
</feature>